<keyword evidence="2" id="KW-0479">Metal-binding</keyword>
<evidence type="ECO:0000256" key="8">
    <source>
        <dbReference type="SAM" id="MobiDB-lite"/>
    </source>
</evidence>
<feature type="compositionally biased region" description="Polar residues" evidence="8">
    <location>
        <begin position="41"/>
        <end position="50"/>
    </location>
</feature>
<feature type="compositionally biased region" description="Polar residues" evidence="8">
    <location>
        <begin position="107"/>
        <end position="123"/>
    </location>
</feature>
<evidence type="ECO:0000256" key="4">
    <source>
        <dbReference type="ARBA" id="ARBA00022771"/>
    </source>
</evidence>
<accession>A0A9P6FSE7</accession>
<dbReference type="SMART" id="SM00343">
    <property type="entry name" value="ZnF_C2HC"/>
    <property type="match status" value="3"/>
</dbReference>
<feature type="compositionally biased region" description="Basic and acidic residues" evidence="8">
    <location>
        <begin position="73"/>
        <end position="87"/>
    </location>
</feature>
<dbReference type="EMBL" id="JAABOA010002432">
    <property type="protein sequence ID" value="KAF9579875.1"/>
    <property type="molecule type" value="Genomic_DNA"/>
</dbReference>
<dbReference type="GO" id="GO:0071037">
    <property type="term" value="P:nuclear polyadenylation-dependent snRNA catabolic process"/>
    <property type="evidence" value="ECO:0007669"/>
    <property type="project" value="TreeGrafter"/>
</dbReference>
<dbReference type="InterPro" id="IPR001878">
    <property type="entry name" value="Znf_CCHC"/>
</dbReference>
<dbReference type="GO" id="GO:0071036">
    <property type="term" value="P:nuclear polyadenylation-dependent snoRNA catabolic process"/>
    <property type="evidence" value="ECO:0007669"/>
    <property type="project" value="TreeGrafter"/>
</dbReference>
<evidence type="ECO:0000256" key="6">
    <source>
        <dbReference type="ARBA" id="ARBA00023242"/>
    </source>
</evidence>
<dbReference type="PROSITE" id="PS50158">
    <property type="entry name" value="ZF_CCHC"/>
    <property type="match status" value="3"/>
</dbReference>
<keyword evidence="4 7" id="KW-0863">Zinc-finger</keyword>
<dbReference type="OrthoDB" id="2449663at2759"/>
<dbReference type="SUPFAM" id="SSF57756">
    <property type="entry name" value="Retrovirus zinc finger-like domains"/>
    <property type="match status" value="1"/>
</dbReference>
<evidence type="ECO:0000256" key="5">
    <source>
        <dbReference type="ARBA" id="ARBA00022833"/>
    </source>
</evidence>
<dbReference type="GO" id="GO:0003723">
    <property type="term" value="F:RNA binding"/>
    <property type="evidence" value="ECO:0007669"/>
    <property type="project" value="TreeGrafter"/>
</dbReference>
<evidence type="ECO:0000259" key="9">
    <source>
        <dbReference type="PROSITE" id="PS50158"/>
    </source>
</evidence>
<dbReference type="GO" id="GO:0071031">
    <property type="term" value="P:nuclear mRNA surveillance of mRNA 3'-end processing"/>
    <property type="evidence" value="ECO:0007669"/>
    <property type="project" value="TreeGrafter"/>
</dbReference>
<sequence>MDYSDDDYESYRQYEDDMYREPSEDSESDKVDSEVEDAMLSQLNYSTNVSKRLGPRAIKASSADSGNDSVESSDEKESSSQRDQKEQEDQEDEEESRYNVKKKQGREGNQSLGDSTWSGNVMQGGTSATTGESSTGGVGSSSMTDASPEVITIRDDDDMDISDNSEGSFGDLSDLEILNSGSEGGYPSSNEMHVHDMDLGNMTDDSSDEPMFNPDKDLEHLNEKEFMGRNRYYMEQERTAPKACYRCGLVGHFGRDCTTAMNCPKPRGYKGNTDCSICGKTGHAREDCPTIWREYVYTEASEGDHIREYCYNCGIEGHFGDVCIPTISFILIDYCFGKVRDAYFEISIL</sequence>
<proteinExistence type="predicted"/>
<dbReference type="GO" id="GO:0071039">
    <property type="term" value="P:nuclear polyadenylation-dependent CUT catabolic process"/>
    <property type="evidence" value="ECO:0007669"/>
    <property type="project" value="TreeGrafter"/>
</dbReference>
<keyword evidence="6" id="KW-0539">Nucleus</keyword>
<feature type="domain" description="CCHC-type" evidence="9">
    <location>
        <begin position="275"/>
        <end position="289"/>
    </location>
</feature>
<evidence type="ECO:0000256" key="3">
    <source>
        <dbReference type="ARBA" id="ARBA00022737"/>
    </source>
</evidence>
<evidence type="ECO:0000313" key="10">
    <source>
        <dbReference type="EMBL" id="KAF9579875.1"/>
    </source>
</evidence>
<reference evidence="10" key="1">
    <citation type="journal article" date="2020" name="Fungal Divers.">
        <title>Resolving the Mortierellaceae phylogeny through synthesis of multi-gene phylogenetics and phylogenomics.</title>
        <authorList>
            <person name="Vandepol N."/>
            <person name="Liber J."/>
            <person name="Desiro A."/>
            <person name="Na H."/>
            <person name="Kennedy M."/>
            <person name="Barry K."/>
            <person name="Grigoriev I.V."/>
            <person name="Miller A.N."/>
            <person name="O'Donnell K."/>
            <person name="Stajich J.E."/>
            <person name="Bonito G."/>
        </authorList>
    </citation>
    <scope>NUCLEOTIDE SEQUENCE</scope>
    <source>
        <strain evidence="10">KOD1015</strain>
    </source>
</reference>
<keyword evidence="5" id="KW-0862">Zinc</keyword>
<feature type="region of interest" description="Disordered" evidence="8">
    <location>
        <begin position="1"/>
        <end position="174"/>
    </location>
</feature>
<dbReference type="AlphaFoldDB" id="A0A9P6FSE7"/>
<gene>
    <name evidence="10" type="ORF">BGW38_003691</name>
</gene>
<name>A0A9P6FSE7_9FUNG</name>
<dbReference type="GO" id="GO:0071038">
    <property type="term" value="P:TRAMP-dependent tRNA surveillance pathway"/>
    <property type="evidence" value="ECO:0007669"/>
    <property type="project" value="TreeGrafter"/>
</dbReference>
<dbReference type="GO" id="GO:0071035">
    <property type="term" value="P:nuclear polyadenylation-dependent rRNA catabolic process"/>
    <property type="evidence" value="ECO:0007669"/>
    <property type="project" value="TreeGrafter"/>
</dbReference>
<protein>
    <recommendedName>
        <fullName evidence="9">CCHC-type domain-containing protein</fullName>
    </recommendedName>
</protein>
<feature type="compositionally biased region" description="Basic and acidic residues" evidence="8">
    <location>
        <begin position="9"/>
        <end position="33"/>
    </location>
</feature>
<dbReference type="Gene3D" id="4.10.60.10">
    <property type="entry name" value="Zinc finger, CCHC-type"/>
    <property type="match status" value="1"/>
</dbReference>
<evidence type="ECO:0000256" key="1">
    <source>
        <dbReference type="ARBA" id="ARBA00004123"/>
    </source>
</evidence>
<keyword evidence="3" id="KW-0677">Repeat</keyword>
<comment type="caution">
    <text evidence="10">The sequence shown here is derived from an EMBL/GenBank/DDBJ whole genome shotgun (WGS) entry which is preliminary data.</text>
</comment>
<dbReference type="Pfam" id="PF00098">
    <property type="entry name" value="zf-CCHC"/>
    <property type="match status" value="1"/>
</dbReference>
<dbReference type="InterPro" id="IPR051644">
    <property type="entry name" value="TRAMP_AT-DNA-binding"/>
</dbReference>
<dbReference type="PANTHER" id="PTHR46543">
    <property type="entry name" value="ZINC FINGER CCHC DOMAIN-CONTAINING PROTEIN 7"/>
    <property type="match status" value="1"/>
</dbReference>
<organism evidence="10 11">
    <name type="scientific">Lunasporangiospora selenospora</name>
    <dbReference type="NCBI Taxonomy" id="979761"/>
    <lineage>
        <taxon>Eukaryota</taxon>
        <taxon>Fungi</taxon>
        <taxon>Fungi incertae sedis</taxon>
        <taxon>Mucoromycota</taxon>
        <taxon>Mortierellomycotina</taxon>
        <taxon>Mortierellomycetes</taxon>
        <taxon>Mortierellales</taxon>
        <taxon>Mortierellaceae</taxon>
        <taxon>Lunasporangiospora</taxon>
    </lineage>
</organism>
<keyword evidence="11" id="KW-1185">Reference proteome</keyword>
<dbReference type="PANTHER" id="PTHR46543:SF1">
    <property type="entry name" value="ZINC FINGER CCHC DOMAIN-CONTAINING PROTEIN 7"/>
    <property type="match status" value="1"/>
</dbReference>
<dbReference type="Proteomes" id="UP000780801">
    <property type="component" value="Unassembled WGS sequence"/>
</dbReference>
<feature type="compositionally biased region" description="Low complexity" evidence="8">
    <location>
        <begin position="124"/>
        <end position="133"/>
    </location>
</feature>
<dbReference type="GO" id="GO:0008270">
    <property type="term" value="F:zinc ion binding"/>
    <property type="evidence" value="ECO:0007669"/>
    <property type="project" value="UniProtKB-KW"/>
</dbReference>
<evidence type="ECO:0000313" key="11">
    <source>
        <dbReference type="Proteomes" id="UP000780801"/>
    </source>
</evidence>
<dbReference type="InterPro" id="IPR036875">
    <property type="entry name" value="Znf_CCHC_sf"/>
</dbReference>
<dbReference type="GO" id="GO:0031499">
    <property type="term" value="C:TRAMP complex"/>
    <property type="evidence" value="ECO:0007669"/>
    <property type="project" value="TreeGrafter"/>
</dbReference>
<evidence type="ECO:0000256" key="2">
    <source>
        <dbReference type="ARBA" id="ARBA00022723"/>
    </source>
</evidence>
<evidence type="ECO:0000256" key="7">
    <source>
        <dbReference type="PROSITE-ProRule" id="PRU00047"/>
    </source>
</evidence>
<feature type="domain" description="CCHC-type" evidence="9">
    <location>
        <begin position="310"/>
        <end position="323"/>
    </location>
</feature>
<comment type="subcellular location">
    <subcellularLocation>
        <location evidence="1">Nucleus</location>
    </subcellularLocation>
</comment>
<feature type="domain" description="CCHC-type" evidence="9">
    <location>
        <begin position="244"/>
        <end position="257"/>
    </location>
</feature>